<evidence type="ECO:0000313" key="2">
    <source>
        <dbReference type="EMBL" id="AVK96084.1"/>
    </source>
</evidence>
<dbReference type="EMBL" id="CP019980">
    <property type="protein sequence ID" value="AVK96084.1"/>
    <property type="molecule type" value="Genomic_DNA"/>
</dbReference>
<keyword evidence="1" id="KW-0812">Transmembrane</keyword>
<gene>
    <name evidence="2" type="ORF">LS41612_07370</name>
</gene>
<dbReference type="AlphaFoldDB" id="A0A2S0JYM5"/>
<evidence type="ECO:0000313" key="3">
    <source>
        <dbReference type="Proteomes" id="UP000238825"/>
    </source>
</evidence>
<reference evidence="2 3" key="1">
    <citation type="submission" date="2017-03" db="EMBL/GenBank/DDBJ databases">
        <title>The whole genome sequencing and assembly of Lysinibacillus sphaericus DSM 28T strain.</title>
        <authorList>
            <person name="Lee Y.-J."/>
            <person name="Yi H."/>
            <person name="Bahn Y.-S."/>
            <person name="Kim J.F."/>
            <person name="Lee D.-W."/>
        </authorList>
    </citation>
    <scope>NUCLEOTIDE SEQUENCE [LARGE SCALE GENOMIC DNA]</scope>
    <source>
        <strain evidence="2 3">DSM 28</strain>
    </source>
</reference>
<feature type="transmembrane region" description="Helical" evidence="1">
    <location>
        <begin position="25"/>
        <end position="45"/>
    </location>
</feature>
<keyword evidence="1" id="KW-1133">Transmembrane helix</keyword>
<accession>A0A2S0JYM5</accession>
<dbReference type="Proteomes" id="UP000238825">
    <property type="component" value="Chromosome"/>
</dbReference>
<proteinExistence type="predicted"/>
<evidence type="ECO:0000256" key="1">
    <source>
        <dbReference type="SAM" id="Phobius"/>
    </source>
</evidence>
<keyword evidence="1" id="KW-0472">Membrane</keyword>
<name>A0A2S0JYM5_LYSSH</name>
<sequence length="59" mass="6751">MMFLGIMIGLTTGFLIINNEIEVTTSIFLIVFLILAVLMLIALLYKNYKVKLQENNQDD</sequence>
<organism evidence="2 3">
    <name type="scientific">Lysinibacillus sphaericus</name>
    <name type="common">Bacillus sphaericus</name>
    <dbReference type="NCBI Taxonomy" id="1421"/>
    <lineage>
        <taxon>Bacteria</taxon>
        <taxon>Bacillati</taxon>
        <taxon>Bacillota</taxon>
        <taxon>Bacilli</taxon>
        <taxon>Bacillales</taxon>
        <taxon>Bacillaceae</taxon>
        <taxon>Lysinibacillus</taxon>
    </lineage>
</organism>
<protein>
    <submittedName>
        <fullName evidence="2">Uncharacterized protein</fullName>
    </submittedName>
</protein>